<proteinExistence type="predicted"/>
<feature type="transmembrane region" description="Helical" evidence="1">
    <location>
        <begin position="48"/>
        <end position="66"/>
    </location>
</feature>
<reference evidence="3" key="1">
    <citation type="submission" date="2016-10" db="EMBL/GenBank/DDBJ databases">
        <authorList>
            <person name="Varghese N."/>
            <person name="Submissions S."/>
        </authorList>
    </citation>
    <scope>NUCLEOTIDE SEQUENCE [LARGE SCALE GENOMIC DNA]</scope>
    <source>
        <strain evidence="3">IBRC-M 10760</strain>
    </source>
</reference>
<accession>A0A1G7GUG8</accession>
<dbReference type="AlphaFoldDB" id="A0A1G7GUG8"/>
<protein>
    <submittedName>
        <fullName evidence="2">Uncharacterized protein</fullName>
    </submittedName>
</protein>
<keyword evidence="1" id="KW-1133">Transmembrane helix</keyword>
<dbReference type="RefSeq" id="WP_092688019.1">
    <property type="nucleotide sequence ID" value="NZ_FNBK01000002.1"/>
</dbReference>
<name>A0A1G7GUG8_9EURY</name>
<dbReference type="Proteomes" id="UP000199076">
    <property type="component" value="Unassembled WGS sequence"/>
</dbReference>
<feature type="transmembrane region" description="Helical" evidence="1">
    <location>
        <begin position="97"/>
        <end position="118"/>
    </location>
</feature>
<keyword evidence="1" id="KW-0472">Membrane</keyword>
<dbReference type="InterPro" id="IPR055898">
    <property type="entry name" value="DUF7475"/>
</dbReference>
<dbReference type="STRING" id="660518.SAMN05216218_102184"/>
<dbReference type="OrthoDB" id="330759at2157"/>
<evidence type="ECO:0000256" key="1">
    <source>
        <dbReference type="SAM" id="Phobius"/>
    </source>
</evidence>
<dbReference type="EMBL" id="FNBK01000002">
    <property type="protein sequence ID" value="SDE91599.1"/>
    <property type="molecule type" value="Genomic_DNA"/>
</dbReference>
<gene>
    <name evidence="2" type="ORF">SAMN05216218_102184</name>
</gene>
<organism evidence="2 3">
    <name type="scientific">Halorientalis regularis</name>
    <dbReference type="NCBI Taxonomy" id="660518"/>
    <lineage>
        <taxon>Archaea</taxon>
        <taxon>Methanobacteriati</taxon>
        <taxon>Methanobacteriota</taxon>
        <taxon>Stenosarchaea group</taxon>
        <taxon>Halobacteria</taxon>
        <taxon>Halobacteriales</taxon>
        <taxon>Haloarculaceae</taxon>
        <taxon>Halorientalis</taxon>
    </lineage>
</organism>
<evidence type="ECO:0000313" key="3">
    <source>
        <dbReference type="Proteomes" id="UP000199076"/>
    </source>
</evidence>
<evidence type="ECO:0000313" key="2">
    <source>
        <dbReference type="EMBL" id="SDE91599.1"/>
    </source>
</evidence>
<dbReference type="Pfam" id="PF24287">
    <property type="entry name" value="DUF7475"/>
    <property type="match status" value="1"/>
</dbReference>
<keyword evidence="3" id="KW-1185">Reference proteome</keyword>
<keyword evidence="1" id="KW-0812">Transmembrane</keyword>
<feature type="transmembrane region" description="Helical" evidence="1">
    <location>
        <begin position="21"/>
        <end position="42"/>
    </location>
</feature>
<feature type="transmembrane region" description="Helical" evidence="1">
    <location>
        <begin position="73"/>
        <end position="91"/>
    </location>
</feature>
<sequence length="122" mass="13099">MAETATGGRTIDTASLSPLHWVAFGLAAITGVLHVWLGVQFISSPMGISFLLAGVGFFGGAALVAVDYRRRLVYAIGIPFTAVQIVAWYLVNVPEFSPVGYLDKAVQAVFILVLVVLYRREG</sequence>